<reference evidence="3 4" key="1">
    <citation type="journal article" date="2023" name="Int. J. Mol. Sci.">
        <title>De Novo Assembly and Annotation of 11 Diverse Shrub Willow (Salix) Genomes Reveals Novel Gene Organization in Sex-Linked Regions.</title>
        <authorList>
            <person name="Hyden B."/>
            <person name="Feng K."/>
            <person name="Yates T.B."/>
            <person name="Jawdy S."/>
            <person name="Cereghino C."/>
            <person name="Smart L.B."/>
            <person name="Muchero W."/>
        </authorList>
    </citation>
    <scope>NUCLEOTIDE SEQUENCE [LARGE SCALE GENOMIC DNA]</scope>
    <source>
        <tissue evidence="3">Shoot tip</tissue>
    </source>
</reference>
<comment type="caution">
    <text evidence="3">The sequence shown here is derived from an EMBL/GenBank/DDBJ whole genome shotgun (WGS) entry which is preliminary data.</text>
</comment>
<dbReference type="EMBL" id="JAPFFJ010000005">
    <property type="protein sequence ID" value="KAJ6428221.1"/>
    <property type="molecule type" value="Genomic_DNA"/>
</dbReference>
<feature type="domain" description="XS" evidence="2">
    <location>
        <begin position="345"/>
        <end position="459"/>
    </location>
</feature>
<evidence type="ECO:0000313" key="3">
    <source>
        <dbReference type="EMBL" id="KAJ6428221.1"/>
    </source>
</evidence>
<dbReference type="InterPro" id="IPR044287">
    <property type="entry name" value="SGS3"/>
</dbReference>
<dbReference type="AlphaFoldDB" id="A0AAD6KRN2"/>
<dbReference type="GO" id="GO:0051607">
    <property type="term" value="P:defense response to virus"/>
    <property type="evidence" value="ECO:0007669"/>
    <property type="project" value="InterPro"/>
</dbReference>
<protein>
    <recommendedName>
        <fullName evidence="2">XS domain-containing protein</fullName>
    </recommendedName>
</protein>
<feature type="region of interest" description="Disordered" evidence="1">
    <location>
        <begin position="178"/>
        <end position="236"/>
    </location>
</feature>
<dbReference type="PANTHER" id="PTHR46602:SF10">
    <property type="entry name" value="RING-TYPE DOMAIN-CONTAINING PROTEIN"/>
    <property type="match status" value="1"/>
</dbReference>
<dbReference type="Proteomes" id="UP001162972">
    <property type="component" value="Chromosome 1"/>
</dbReference>
<dbReference type="InterPro" id="IPR005380">
    <property type="entry name" value="XS_domain"/>
</dbReference>
<feature type="region of interest" description="Disordered" evidence="1">
    <location>
        <begin position="255"/>
        <end position="282"/>
    </location>
</feature>
<dbReference type="GO" id="GO:0031047">
    <property type="term" value="P:regulatory ncRNA-mediated gene silencing"/>
    <property type="evidence" value="ECO:0007669"/>
    <property type="project" value="InterPro"/>
</dbReference>
<dbReference type="Pfam" id="PF03468">
    <property type="entry name" value="XS"/>
    <property type="match status" value="1"/>
</dbReference>
<organism evidence="3 4">
    <name type="scientific">Salix udensis</name>
    <dbReference type="NCBI Taxonomy" id="889485"/>
    <lineage>
        <taxon>Eukaryota</taxon>
        <taxon>Viridiplantae</taxon>
        <taxon>Streptophyta</taxon>
        <taxon>Embryophyta</taxon>
        <taxon>Tracheophyta</taxon>
        <taxon>Spermatophyta</taxon>
        <taxon>Magnoliopsida</taxon>
        <taxon>eudicotyledons</taxon>
        <taxon>Gunneridae</taxon>
        <taxon>Pentapetalae</taxon>
        <taxon>rosids</taxon>
        <taxon>fabids</taxon>
        <taxon>Malpighiales</taxon>
        <taxon>Salicaceae</taxon>
        <taxon>Saliceae</taxon>
        <taxon>Salix</taxon>
    </lineage>
</organism>
<evidence type="ECO:0000259" key="2">
    <source>
        <dbReference type="Pfam" id="PF03468"/>
    </source>
</evidence>
<dbReference type="Gene3D" id="3.30.70.2890">
    <property type="entry name" value="XS domain"/>
    <property type="match status" value="1"/>
</dbReference>
<proteinExistence type="predicted"/>
<feature type="region of interest" description="Disordered" evidence="1">
    <location>
        <begin position="53"/>
        <end position="74"/>
    </location>
</feature>
<feature type="region of interest" description="Disordered" evidence="1">
    <location>
        <begin position="124"/>
        <end position="154"/>
    </location>
</feature>
<evidence type="ECO:0000256" key="1">
    <source>
        <dbReference type="SAM" id="MobiDB-lite"/>
    </source>
</evidence>
<feature type="compositionally biased region" description="Acidic residues" evidence="1">
    <location>
        <begin position="255"/>
        <end position="268"/>
    </location>
</feature>
<accession>A0AAD6KRN2</accession>
<gene>
    <name evidence="3" type="ORF">OIU84_023607</name>
</gene>
<dbReference type="PANTHER" id="PTHR46602">
    <property type="entry name" value="PROTEIN SUPPRESSOR OF GENE SILENCING 3"/>
    <property type="match status" value="1"/>
</dbReference>
<sequence length="568" mass="63697">MVTLPSFLQQNESKDEVLCALLDAQFAEELQFQEALKASLICCQMPSNVSSSTPSKITMEANSGRKIEPSPQVLEKGESSLSSCDICLDRKKKYQIIKNESSARLWNCQKKEWCSKELGMDMGSRNDTGKSLAADASNGNPTPKTEAESASPGAVKVISLNSPLDEGELGFNESKHTKMAQTIAAKQQGPQSPNPKARGDTDLNQNPAIPGPPVGQRSNKRGGIDRPPGKGSDAGQERVANDIQINHIDVVGDLSDADAFDDNDESDSDPSGKDPEKTKKSTQMKEFLVILEKMAPADVNETTRQWLCPVCEGGSGATKGKLAADIPAAEVLSKCKGIRNEKKNDEIVWPPMVIITNTSLTKDENNKWIGMTSKELLDSFSSYGAIMKVQHAYNWHGHRGISVLIFESSARGFLEAERLDKHFEEQGTGRYAWNHCPLYFKPNKERLLHGFMAMKDDVDYFNQYSRGKPRLKCEMRSYQEMAVNQIRKTTEDSHQFVKMNDKVAEEQRHLQPPEELNVIMRERLGKAMKEIDVLRQKIKLQHEQHMEEMEFQEQFFKEQIKIILEEGR</sequence>
<evidence type="ECO:0000313" key="4">
    <source>
        <dbReference type="Proteomes" id="UP001162972"/>
    </source>
</evidence>
<name>A0AAD6KRN2_9ROSI</name>
<keyword evidence="4" id="KW-1185">Reference proteome</keyword>
<dbReference type="InterPro" id="IPR038588">
    <property type="entry name" value="XS_domain_sf"/>
</dbReference>
<feature type="compositionally biased region" description="Basic and acidic residues" evidence="1">
    <location>
        <begin position="270"/>
        <end position="279"/>
    </location>
</feature>